<dbReference type="Gene3D" id="1.25.40.10">
    <property type="entry name" value="Tetratricopeptide repeat domain"/>
    <property type="match status" value="1"/>
</dbReference>
<evidence type="ECO:0000256" key="1">
    <source>
        <dbReference type="PROSITE-ProRule" id="PRU00339"/>
    </source>
</evidence>
<sequence>MEGQSRVIQRKRKTKVRNVLVLSMLILTLSGCKSLVEKGHNLFQAGMYTQSAEYYEQALQEDPHDIEAQKGLLQARNKILDKGLIDVRMLRLGGNPTGAAIKLESLLRNQIAWQIEPFGPIANTQTEEIDYATLWLKQRAAQLGQSKFPDQFRYFEHRYAFLISNAQLHSLFTTYRAALQNKAHAQCTRMSTKTTNERFYLRQFTEKYCMAWDLPQELAVITQDPTRYSSIKLTPRFRVNLHRTSRQANSLKTASSELKQIFRESLWYNPVGKNTFKLKFDANLEHTRKAKLVNRHTHFTLVEEKQSKANPSDTLDVEVKKAFRYPVTEFTEQFSVNAKYEGIIAQQQIEFSIDDSQTHYTQSHQADFPQLNIKPIKATFLDVDSKLDKQLTTLQQDFKSQLERVWIDTHCNGLIGAQYGEYILRCGKIAPDNQFVNSWFQKQFGLNYQEMATLYAL</sequence>
<dbReference type="Proteomes" id="UP000076503">
    <property type="component" value="Unassembled WGS sequence"/>
</dbReference>
<proteinExistence type="predicted"/>
<gene>
    <name evidence="2" type="ORF">N476_19070</name>
</gene>
<dbReference type="SUPFAM" id="SSF48452">
    <property type="entry name" value="TPR-like"/>
    <property type="match status" value="1"/>
</dbReference>
<protein>
    <submittedName>
        <fullName evidence="2">Uncharacterized protein</fullName>
    </submittedName>
</protein>
<organism evidence="2 3">
    <name type="scientific">Pseudoalteromonas luteoviolacea H33</name>
    <dbReference type="NCBI Taxonomy" id="1365251"/>
    <lineage>
        <taxon>Bacteria</taxon>
        <taxon>Pseudomonadati</taxon>
        <taxon>Pseudomonadota</taxon>
        <taxon>Gammaproteobacteria</taxon>
        <taxon>Alteromonadales</taxon>
        <taxon>Pseudoalteromonadaceae</taxon>
        <taxon>Pseudoalteromonas</taxon>
    </lineage>
</organism>
<feature type="repeat" description="TPR" evidence="1">
    <location>
        <begin position="32"/>
        <end position="65"/>
    </location>
</feature>
<reference evidence="2 3" key="1">
    <citation type="submission" date="2013-07" db="EMBL/GenBank/DDBJ databases">
        <title>Comparative Genomic and Metabolomic Analysis of Twelve Strains of Pseudoalteromonas luteoviolacea.</title>
        <authorList>
            <person name="Vynne N.G."/>
            <person name="Mansson M."/>
            <person name="Gram L."/>
        </authorList>
    </citation>
    <scope>NUCLEOTIDE SEQUENCE [LARGE SCALE GENOMIC DNA]</scope>
    <source>
        <strain evidence="2 3">H33</strain>
    </source>
</reference>
<evidence type="ECO:0000313" key="2">
    <source>
        <dbReference type="EMBL" id="KZN49390.1"/>
    </source>
</evidence>
<dbReference type="AlphaFoldDB" id="A0A167DUU0"/>
<evidence type="ECO:0000313" key="3">
    <source>
        <dbReference type="Proteomes" id="UP000076503"/>
    </source>
</evidence>
<dbReference type="InterPro" id="IPR011990">
    <property type="entry name" value="TPR-like_helical_dom_sf"/>
</dbReference>
<name>A0A167DUU0_9GAMM</name>
<dbReference type="PATRIC" id="fig|1365251.3.peg.3122"/>
<dbReference type="EMBL" id="AUXZ01000081">
    <property type="protein sequence ID" value="KZN49390.1"/>
    <property type="molecule type" value="Genomic_DNA"/>
</dbReference>
<accession>A0A167DUU0</accession>
<dbReference type="PROSITE" id="PS51257">
    <property type="entry name" value="PROKAR_LIPOPROTEIN"/>
    <property type="match status" value="1"/>
</dbReference>
<dbReference type="InterPro" id="IPR019734">
    <property type="entry name" value="TPR_rpt"/>
</dbReference>
<comment type="caution">
    <text evidence="2">The sequence shown here is derived from an EMBL/GenBank/DDBJ whole genome shotgun (WGS) entry which is preliminary data.</text>
</comment>
<dbReference type="PROSITE" id="PS50005">
    <property type="entry name" value="TPR"/>
    <property type="match status" value="1"/>
</dbReference>
<dbReference type="SMART" id="SM00028">
    <property type="entry name" value="TPR"/>
    <property type="match status" value="1"/>
</dbReference>
<keyword evidence="1" id="KW-0802">TPR repeat</keyword>